<sequence>MPTPGHTNPYAAPLVDEEAPPVRSDSSDRLPGYCRGWAIANLVFAALRGVMAAFGLFVLDTLPVDHPLYGVVVFGCAANIGMTVLGLAGNTLMLLKNPTSIFLCWAYVAAAVASIGVGVWEGVFTIGRLQVQAEQIGGVIGLVITLAVRTALLTAYCRAVRLASRWFQQRDEAQRANTQYT</sequence>
<dbReference type="AlphaFoldDB" id="A0A518DJ61"/>
<evidence type="ECO:0000256" key="1">
    <source>
        <dbReference type="SAM" id="Phobius"/>
    </source>
</evidence>
<evidence type="ECO:0000313" key="3">
    <source>
        <dbReference type="Proteomes" id="UP000317429"/>
    </source>
</evidence>
<keyword evidence="1" id="KW-1133">Transmembrane helix</keyword>
<dbReference type="EMBL" id="CP036291">
    <property type="protein sequence ID" value="QDU91472.1"/>
    <property type="molecule type" value="Genomic_DNA"/>
</dbReference>
<feature type="transmembrane region" description="Helical" evidence="1">
    <location>
        <begin position="71"/>
        <end position="95"/>
    </location>
</feature>
<keyword evidence="1" id="KW-0812">Transmembrane</keyword>
<protein>
    <submittedName>
        <fullName evidence="2">Uncharacterized protein</fullName>
    </submittedName>
</protein>
<feature type="transmembrane region" description="Helical" evidence="1">
    <location>
        <begin position="37"/>
        <end position="59"/>
    </location>
</feature>
<organism evidence="2 3">
    <name type="scientific">Pirellulimonas nuda</name>
    <dbReference type="NCBI Taxonomy" id="2528009"/>
    <lineage>
        <taxon>Bacteria</taxon>
        <taxon>Pseudomonadati</taxon>
        <taxon>Planctomycetota</taxon>
        <taxon>Planctomycetia</taxon>
        <taxon>Pirellulales</taxon>
        <taxon>Lacipirellulaceae</taxon>
        <taxon>Pirellulimonas</taxon>
    </lineage>
</organism>
<feature type="transmembrane region" description="Helical" evidence="1">
    <location>
        <begin position="136"/>
        <end position="157"/>
    </location>
</feature>
<feature type="transmembrane region" description="Helical" evidence="1">
    <location>
        <begin position="102"/>
        <end position="124"/>
    </location>
</feature>
<name>A0A518DJ61_9BACT</name>
<dbReference type="Proteomes" id="UP000317429">
    <property type="component" value="Chromosome"/>
</dbReference>
<accession>A0A518DJ61</accession>
<reference evidence="2 3" key="1">
    <citation type="submission" date="2019-02" db="EMBL/GenBank/DDBJ databases">
        <title>Deep-cultivation of Planctomycetes and their phenomic and genomic characterization uncovers novel biology.</title>
        <authorList>
            <person name="Wiegand S."/>
            <person name="Jogler M."/>
            <person name="Boedeker C."/>
            <person name="Pinto D."/>
            <person name="Vollmers J."/>
            <person name="Rivas-Marin E."/>
            <person name="Kohn T."/>
            <person name="Peeters S.H."/>
            <person name="Heuer A."/>
            <person name="Rast P."/>
            <person name="Oberbeckmann S."/>
            <person name="Bunk B."/>
            <person name="Jeske O."/>
            <person name="Meyerdierks A."/>
            <person name="Storesund J.E."/>
            <person name="Kallscheuer N."/>
            <person name="Luecker S."/>
            <person name="Lage O.M."/>
            <person name="Pohl T."/>
            <person name="Merkel B.J."/>
            <person name="Hornburger P."/>
            <person name="Mueller R.-W."/>
            <person name="Bruemmer F."/>
            <person name="Labrenz M."/>
            <person name="Spormann A.M."/>
            <person name="Op den Camp H."/>
            <person name="Overmann J."/>
            <person name="Amann R."/>
            <person name="Jetten M.S.M."/>
            <person name="Mascher T."/>
            <person name="Medema M.H."/>
            <person name="Devos D.P."/>
            <person name="Kaster A.-K."/>
            <person name="Ovreas L."/>
            <person name="Rohde M."/>
            <person name="Galperin M.Y."/>
            <person name="Jogler C."/>
        </authorList>
    </citation>
    <scope>NUCLEOTIDE SEQUENCE [LARGE SCALE GENOMIC DNA]</scope>
    <source>
        <strain evidence="2 3">Pla175</strain>
    </source>
</reference>
<gene>
    <name evidence="2" type="ORF">Pla175_49010</name>
</gene>
<keyword evidence="1" id="KW-0472">Membrane</keyword>
<keyword evidence="3" id="KW-1185">Reference proteome</keyword>
<dbReference type="RefSeq" id="WP_145291614.1">
    <property type="nucleotide sequence ID" value="NZ_CP036291.1"/>
</dbReference>
<proteinExistence type="predicted"/>
<dbReference type="KEGG" id="pnd:Pla175_49010"/>
<evidence type="ECO:0000313" key="2">
    <source>
        <dbReference type="EMBL" id="QDU91472.1"/>
    </source>
</evidence>